<feature type="transmembrane region" description="Helical" evidence="6">
    <location>
        <begin position="87"/>
        <end position="107"/>
    </location>
</feature>
<keyword evidence="3 6" id="KW-1133">Transmembrane helix</keyword>
<keyword evidence="8" id="KW-1185">Reference proteome</keyword>
<proteinExistence type="inferred from homology"/>
<comment type="similarity">
    <text evidence="5">Belongs to the G-protein coupled receptor 1 family.</text>
</comment>
<keyword evidence="5" id="KW-0297">G-protein coupled receptor</keyword>
<evidence type="ECO:0000256" key="5">
    <source>
        <dbReference type="RuleBase" id="RU000688"/>
    </source>
</evidence>
<name>A0ABM0M7R2_SACKO</name>
<dbReference type="RefSeq" id="XP_006816053.1">
    <property type="nucleotide sequence ID" value="XM_006815990.1"/>
</dbReference>
<feature type="transmembrane region" description="Helical" evidence="6">
    <location>
        <begin position="220"/>
        <end position="241"/>
    </location>
</feature>
<dbReference type="InterPro" id="IPR017452">
    <property type="entry name" value="GPCR_Rhodpsn_7TM"/>
</dbReference>
<feature type="transmembrane region" description="Helical" evidence="6">
    <location>
        <begin position="183"/>
        <end position="200"/>
    </location>
</feature>
<comment type="subcellular location">
    <subcellularLocation>
        <location evidence="1">Membrane</location>
    </subcellularLocation>
</comment>
<evidence type="ECO:0000256" key="4">
    <source>
        <dbReference type="ARBA" id="ARBA00023136"/>
    </source>
</evidence>
<dbReference type="InterPro" id="IPR000276">
    <property type="entry name" value="GPCR_Rhodpsn"/>
</dbReference>
<dbReference type="Proteomes" id="UP000694865">
    <property type="component" value="Unplaced"/>
</dbReference>
<keyword evidence="5" id="KW-0807">Transducer</keyword>
<dbReference type="PRINTS" id="PR00237">
    <property type="entry name" value="GPCRRHODOPSN"/>
</dbReference>
<evidence type="ECO:0000259" key="7">
    <source>
        <dbReference type="PROSITE" id="PS50262"/>
    </source>
</evidence>
<keyword evidence="2 5" id="KW-0812">Transmembrane</keyword>
<evidence type="ECO:0000313" key="8">
    <source>
        <dbReference type="Proteomes" id="UP000694865"/>
    </source>
</evidence>
<sequence>MTNLFIINQSAIDMTSSFIFLIMKMGSIKLPSKGILGSLFCKFWYSEYLMWSLFLASTANLCVVTLERYFAICHPIFHRNKFNKRTAKIIIILVWSYGFPIELLWGLPFYHSKEACVIKYISIQFNVFVGIAFFSISWFFPLMLMALCYVQIIKKLSGNKLNPSDNANNQSSNHSFRKAQKNVVKTLLIVSITYALFWGPNQIALFHFNMGGYLDFSSDFYFFSVVLVFCNLCVNPFIYAFQYHQFRDNISIAFRCQKPSMPAEGTGTGTGTALEMHTDNLNV</sequence>
<dbReference type="PANTHER" id="PTHR45698">
    <property type="entry name" value="TRACE AMINE-ASSOCIATED RECEPTOR 19N-RELATED"/>
    <property type="match status" value="1"/>
</dbReference>
<evidence type="ECO:0000256" key="6">
    <source>
        <dbReference type="SAM" id="Phobius"/>
    </source>
</evidence>
<keyword evidence="4 6" id="KW-0472">Membrane</keyword>
<reference evidence="9" key="1">
    <citation type="submission" date="2025-08" db="UniProtKB">
        <authorList>
            <consortium name="RefSeq"/>
        </authorList>
    </citation>
    <scope>IDENTIFICATION</scope>
    <source>
        <tissue evidence="9">Testes</tissue>
    </source>
</reference>
<dbReference type="PANTHER" id="PTHR45698:SF1">
    <property type="entry name" value="TRACE AMINE-ASSOCIATED RECEPTOR 13C-LIKE"/>
    <property type="match status" value="1"/>
</dbReference>
<dbReference type="Gene3D" id="1.20.1070.10">
    <property type="entry name" value="Rhodopsin 7-helix transmembrane proteins"/>
    <property type="match status" value="1"/>
</dbReference>
<feature type="domain" description="G-protein coupled receptors family 1 profile" evidence="7">
    <location>
        <begin position="1"/>
        <end position="239"/>
    </location>
</feature>
<dbReference type="GeneID" id="102809405"/>
<keyword evidence="5" id="KW-0675">Receptor</keyword>
<dbReference type="PROSITE" id="PS00237">
    <property type="entry name" value="G_PROTEIN_RECEP_F1_1"/>
    <property type="match status" value="1"/>
</dbReference>
<feature type="transmembrane region" description="Helical" evidence="6">
    <location>
        <begin position="48"/>
        <end position="66"/>
    </location>
</feature>
<evidence type="ECO:0000256" key="3">
    <source>
        <dbReference type="ARBA" id="ARBA00022989"/>
    </source>
</evidence>
<evidence type="ECO:0000313" key="9">
    <source>
        <dbReference type="RefSeq" id="XP_006816053.1"/>
    </source>
</evidence>
<dbReference type="SUPFAM" id="SSF81321">
    <property type="entry name" value="Family A G protein-coupled receptor-like"/>
    <property type="match status" value="1"/>
</dbReference>
<evidence type="ECO:0000256" key="2">
    <source>
        <dbReference type="ARBA" id="ARBA00022692"/>
    </source>
</evidence>
<gene>
    <name evidence="9" type="primary">LOC102809405</name>
</gene>
<protein>
    <submittedName>
        <fullName evidence="9">Galanin receptor type 1-like</fullName>
    </submittedName>
</protein>
<dbReference type="Pfam" id="PF00001">
    <property type="entry name" value="7tm_1"/>
    <property type="match status" value="1"/>
</dbReference>
<evidence type="ECO:0000256" key="1">
    <source>
        <dbReference type="ARBA" id="ARBA00004370"/>
    </source>
</evidence>
<accession>A0ABM0M7R2</accession>
<dbReference type="PROSITE" id="PS50262">
    <property type="entry name" value="G_PROTEIN_RECEP_F1_2"/>
    <property type="match status" value="1"/>
</dbReference>
<dbReference type="CDD" id="cd00637">
    <property type="entry name" value="7tm_classA_rhodopsin-like"/>
    <property type="match status" value="1"/>
</dbReference>
<organism evidence="8 9">
    <name type="scientific">Saccoglossus kowalevskii</name>
    <name type="common">Acorn worm</name>
    <dbReference type="NCBI Taxonomy" id="10224"/>
    <lineage>
        <taxon>Eukaryota</taxon>
        <taxon>Metazoa</taxon>
        <taxon>Hemichordata</taxon>
        <taxon>Enteropneusta</taxon>
        <taxon>Harrimaniidae</taxon>
        <taxon>Saccoglossus</taxon>
    </lineage>
</organism>
<feature type="transmembrane region" description="Helical" evidence="6">
    <location>
        <begin position="127"/>
        <end position="150"/>
    </location>
</feature>